<accession>T0JS58</accession>
<evidence type="ECO:0008006" key="4">
    <source>
        <dbReference type="Google" id="ProtNLM"/>
    </source>
</evidence>
<organism evidence="2 3">
    <name type="scientific">Sulfurimonas hongkongensis</name>
    <dbReference type="NCBI Taxonomy" id="1172190"/>
    <lineage>
        <taxon>Bacteria</taxon>
        <taxon>Pseudomonadati</taxon>
        <taxon>Campylobacterota</taxon>
        <taxon>Epsilonproteobacteria</taxon>
        <taxon>Campylobacterales</taxon>
        <taxon>Sulfurimonadaceae</taxon>
        <taxon>Sulfurimonas</taxon>
    </lineage>
</organism>
<sequence>MRKKSLSLVACMFMAASSVGAAEFDEAIKNGKLSGDATITYEMRDSKKDLDVYYRDSAYSVGSAELIYKTDSFHNFNLAFGMRAYKVIWEDHKNSIGAYGPTAGKGDASSRFWNIDGGEIAVTTNAYIGYDTEKIHFKAGRQELETEWLDEHHDAITLYANPIEKLEVELIWSQSHYRMWARELFYGPDMDGFSGTINSEGGGIYKVGLTYDILDSLKVKGYTLVAPDNYSVYGAKATLALESNDFKYGGFFHYMQTDERLAQNEDGSLIDTKVYVELDGYNLGLGYIQTGKDGGWGSAYKGGENVTPFEEGDKLYNYIAIDTRTPYITLSKNIMGLSLSAIYGHSTYKLPNGSGDYKMSEFCLWAGYDITKNLNLSAILTVINEDEKDIGWAATDLTQVSSTLVYKF</sequence>
<keyword evidence="1" id="KW-0732">Signal</keyword>
<dbReference type="NCBIfam" id="NF033922">
    <property type="entry name" value="opr_porin_1"/>
    <property type="match status" value="1"/>
</dbReference>
<name>T0JS58_9BACT</name>
<evidence type="ECO:0000313" key="3">
    <source>
        <dbReference type="Proteomes" id="UP000015520"/>
    </source>
</evidence>
<dbReference type="SUPFAM" id="SSF56935">
    <property type="entry name" value="Porins"/>
    <property type="match status" value="1"/>
</dbReference>
<dbReference type="NCBIfam" id="NF033923">
    <property type="entry name" value="opr_proin_2"/>
    <property type="match status" value="1"/>
</dbReference>
<evidence type="ECO:0000256" key="1">
    <source>
        <dbReference type="SAM" id="SignalP"/>
    </source>
</evidence>
<protein>
    <recommendedName>
        <fullName evidence="4">Porin domain-containing protein</fullName>
    </recommendedName>
</protein>
<proteinExistence type="predicted"/>
<dbReference type="OrthoDB" id="5317449at2"/>
<dbReference type="AlphaFoldDB" id="T0JS58"/>
<dbReference type="RefSeq" id="WP_021287074.1">
    <property type="nucleotide sequence ID" value="NZ_AUPZ01000005.1"/>
</dbReference>
<reference evidence="2 3" key="1">
    <citation type="submission" date="2013-07" db="EMBL/GenBank/DDBJ databases">
        <title>Sulfurimonas hongkongensis AST-10 Genome Sequencing.</title>
        <authorList>
            <person name="Cai L."/>
            <person name="Zhang T."/>
        </authorList>
    </citation>
    <scope>NUCLEOTIDE SEQUENCE [LARGE SCALE GENOMIC DNA]</scope>
    <source>
        <strain evidence="2 3">AST-10</strain>
    </source>
</reference>
<evidence type="ECO:0000313" key="2">
    <source>
        <dbReference type="EMBL" id="EQB39747.1"/>
    </source>
</evidence>
<dbReference type="PATRIC" id="fig|1172190.3.peg.779"/>
<dbReference type="Gene3D" id="2.40.160.10">
    <property type="entry name" value="Porin"/>
    <property type="match status" value="1"/>
</dbReference>
<dbReference type="STRING" id="1172190.M947_04015"/>
<dbReference type="eggNOG" id="COG3203">
    <property type="taxonomic scope" value="Bacteria"/>
</dbReference>
<feature type="signal peptide" evidence="1">
    <location>
        <begin position="1"/>
        <end position="21"/>
    </location>
</feature>
<gene>
    <name evidence="2" type="ORF">M947_04015</name>
</gene>
<dbReference type="EMBL" id="AUPZ01000005">
    <property type="protein sequence ID" value="EQB39747.1"/>
    <property type="molecule type" value="Genomic_DNA"/>
</dbReference>
<comment type="caution">
    <text evidence="2">The sequence shown here is derived from an EMBL/GenBank/DDBJ whole genome shotgun (WGS) entry which is preliminary data.</text>
</comment>
<dbReference type="InterPro" id="IPR023614">
    <property type="entry name" value="Porin_dom_sf"/>
</dbReference>
<feature type="chain" id="PRO_5004578247" description="Porin domain-containing protein" evidence="1">
    <location>
        <begin position="22"/>
        <end position="408"/>
    </location>
</feature>
<dbReference type="Proteomes" id="UP000015520">
    <property type="component" value="Unassembled WGS sequence"/>
</dbReference>
<keyword evidence="3" id="KW-1185">Reference proteome</keyword>